<feature type="compositionally biased region" description="Polar residues" evidence="1">
    <location>
        <begin position="200"/>
        <end position="212"/>
    </location>
</feature>
<sequence>MTGLLALSPHVAFFHPATHRHPAAAMRRGRGLEAGEAGLRPGELVLAVQPLALLLGPQDEALDEQQQGEAHSLGSIARQWLQLLYAGDNCSGTHVRQPDPDSSSASPAVQGQGEMAELVQLQRLLHCPLPRPPPPVSPSTGPRTKGRGSETDSTGIVSAPGAGEADTDLYKRLDWVVALNAFGDAYEDLALARLRQSHVTNTPQSSDHSTLTSHERPTAANGCTRYESDSREREDDASSMSSVTSHVGLWPHFALLNH</sequence>
<feature type="non-terminal residue" evidence="2">
    <location>
        <position position="258"/>
    </location>
</feature>
<dbReference type="EMBL" id="BLLF01007340">
    <property type="protein sequence ID" value="GFH32908.1"/>
    <property type="molecule type" value="Genomic_DNA"/>
</dbReference>
<feature type="region of interest" description="Disordered" evidence="1">
    <location>
        <begin position="92"/>
        <end position="112"/>
    </location>
</feature>
<evidence type="ECO:0000256" key="1">
    <source>
        <dbReference type="SAM" id="MobiDB-lite"/>
    </source>
</evidence>
<dbReference type="Proteomes" id="UP000485058">
    <property type="component" value="Unassembled WGS sequence"/>
</dbReference>
<comment type="caution">
    <text evidence="2">The sequence shown here is derived from an EMBL/GenBank/DDBJ whole genome shotgun (WGS) entry which is preliminary data.</text>
</comment>
<feature type="region of interest" description="Disordered" evidence="1">
    <location>
        <begin position="200"/>
        <end position="242"/>
    </location>
</feature>
<reference evidence="2 3" key="1">
    <citation type="submission" date="2020-02" db="EMBL/GenBank/DDBJ databases">
        <title>Draft genome sequence of Haematococcus lacustris strain NIES-144.</title>
        <authorList>
            <person name="Morimoto D."/>
            <person name="Nakagawa S."/>
            <person name="Yoshida T."/>
            <person name="Sawayama S."/>
        </authorList>
    </citation>
    <scope>NUCLEOTIDE SEQUENCE [LARGE SCALE GENOMIC DNA]</scope>
    <source>
        <strain evidence="2 3">NIES-144</strain>
    </source>
</reference>
<dbReference type="AlphaFoldDB" id="A0A6A0AJZ5"/>
<keyword evidence="3" id="KW-1185">Reference proteome</keyword>
<organism evidence="2 3">
    <name type="scientific">Haematococcus lacustris</name>
    <name type="common">Green alga</name>
    <name type="synonym">Haematococcus pluvialis</name>
    <dbReference type="NCBI Taxonomy" id="44745"/>
    <lineage>
        <taxon>Eukaryota</taxon>
        <taxon>Viridiplantae</taxon>
        <taxon>Chlorophyta</taxon>
        <taxon>core chlorophytes</taxon>
        <taxon>Chlorophyceae</taxon>
        <taxon>CS clade</taxon>
        <taxon>Chlamydomonadales</taxon>
        <taxon>Haematococcaceae</taxon>
        <taxon>Haematococcus</taxon>
    </lineage>
</organism>
<name>A0A6A0AJZ5_HAELA</name>
<gene>
    <name evidence="2" type="ORF">HaLaN_32201</name>
</gene>
<feature type="compositionally biased region" description="Basic and acidic residues" evidence="1">
    <location>
        <begin position="226"/>
        <end position="236"/>
    </location>
</feature>
<accession>A0A6A0AJZ5</accession>
<evidence type="ECO:0000313" key="2">
    <source>
        <dbReference type="EMBL" id="GFH32908.1"/>
    </source>
</evidence>
<proteinExistence type="predicted"/>
<feature type="region of interest" description="Disordered" evidence="1">
    <location>
        <begin position="126"/>
        <end position="163"/>
    </location>
</feature>
<protein>
    <submittedName>
        <fullName evidence="2">Uncharacterized protein</fullName>
    </submittedName>
</protein>
<evidence type="ECO:0000313" key="3">
    <source>
        <dbReference type="Proteomes" id="UP000485058"/>
    </source>
</evidence>